<keyword evidence="5" id="KW-0863">Zinc-finger</keyword>
<keyword evidence="5" id="KW-0862">Zinc</keyword>
<dbReference type="Gene3D" id="4.10.60.10">
    <property type="entry name" value="Zinc finger, CCHC-type"/>
    <property type="match status" value="1"/>
</dbReference>
<evidence type="ECO:0000256" key="3">
    <source>
        <dbReference type="ARBA" id="ARBA00022750"/>
    </source>
</evidence>
<keyword evidence="7" id="KW-0812">Transmembrane</keyword>
<dbReference type="GO" id="GO:0008270">
    <property type="term" value="F:zinc ion binding"/>
    <property type="evidence" value="ECO:0007669"/>
    <property type="project" value="UniProtKB-KW"/>
</dbReference>
<dbReference type="Pfam" id="PF22936">
    <property type="entry name" value="Pol_BBD"/>
    <property type="match status" value="1"/>
</dbReference>
<evidence type="ECO:0000256" key="5">
    <source>
        <dbReference type="PROSITE-ProRule" id="PRU00047"/>
    </source>
</evidence>
<organism evidence="10 11">
    <name type="scientific">Oryza sativa subsp. japonica</name>
    <name type="common">Rice</name>
    <dbReference type="NCBI Taxonomy" id="39947"/>
    <lineage>
        <taxon>Eukaryota</taxon>
        <taxon>Viridiplantae</taxon>
        <taxon>Streptophyta</taxon>
        <taxon>Embryophyta</taxon>
        <taxon>Tracheophyta</taxon>
        <taxon>Spermatophyta</taxon>
        <taxon>Magnoliopsida</taxon>
        <taxon>Liliopsida</taxon>
        <taxon>Poales</taxon>
        <taxon>Poaceae</taxon>
        <taxon>BOP clade</taxon>
        <taxon>Oryzoideae</taxon>
        <taxon>Oryzeae</taxon>
        <taxon>Oryzinae</taxon>
        <taxon>Oryza</taxon>
        <taxon>Oryza sativa</taxon>
    </lineage>
</organism>
<gene>
    <name evidence="10" type="primary">OSJNBa0049K09.15</name>
</gene>
<dbReference type="GO" id="GO:0006508">
    <property type="term" value="P:proteolysis"/>
    <property type="evidence" value="ECO:0007669"/>
    <property type="project" value="UniProtKB-KW"/>
</dbReference>
<evidence type="ECO:0000313" key="10">
    <source>
        <dbReference type="EMBL" id="AAL83348.1"/>
    </source>
</evidence>
<dbReference type="Pfam" id="PF13976">
    <property type="entry name" value="gag_pre-integrs"/>
    <property type="match status" value="1"/>
</dbReference>
<evidence type="ECO:0000256" key="4">
    <source>
        <dbReference type="ARBA" id="ARBA00022801"/>
    </source>
</evidence>
<dbReference type="PROSITE" id="PS50994">
    <property type="entry name" value="INTEGRASE"/>
    <property type="match status" value="1"/>
</dbReference>
<dbReference type="SUPFAM" id="SSF57756">
    <property type="entry name" value="Retrovirus zinc finger-like domains"/>
    <property type="match status" value="1"/>
</dbReference>
<feature type="transmembrane region" description="Helical" evidence="7">
    <location>
        <begin position="56"/>
        <end position="79"/>
    </location>
</feature>
<evidence type="ECO:0000313" key="11">
    <source>
        <dbReference type="Proteomes" id="UP000000763"/>
    </source>
</evidence>
<dbReference type="GO" id="GO:0004190">
    <property type="term" value="F:aspartic-type endopeptidase activity"/>
    <property type="evidence" value="ECO:0007669"/>
    <property type="project" value="UniProtKB-KW"/>
</dbReference>
<dbReference type="Proteomes" id="UP000000763">
    <property type="component" value="Chromosome 10"/>
</dbReference>
<keyword evidence="4" id="KW-0378">Hydrolase</keyword>
<proteinExistence type="predicted"/>
<feature type="region of interest" description="Disordered" evidence="6">
    <location>
        <begin position="297"/>
        <end position="328"/>
    </location>
</feature>
<evidence type="ECO:0000256" key="1">
    <source>
        <dbReference type="ARBA" id="ARBA00022670"/>
    </source>
</evidence>
<dbReference type="SUPFAM" id="SSF53098">
    <property type="entry name" value="Ribonuclease H-like"/>
    <property type="match status" value="1"/>
</dbReference>
<dbReference type="GO" id="GO:0003676">
    <property type="term" value="F:nucleic acid binding"/>
    <property type="evidence" value="ECO:0007669"/>
    <property type="project" value="InterPro"/>
</dbReference>
<feature type="compositionally biased region" description="Basic residues" evidence="6">
    <location>
        <begin position="314"/>
        <end position="324"/>
    </location>
</feature>
<feature type="region of interest" description="Disordered" evidence="6">
    <location>
        <begin position="832"/>
        <end position="857"/>
    </location>
</feature>
<dbReference type="SUPFAM" id="SSF56672">
    <property type="entry name" value="DNA/RNA polymerases"/>
    <property type="match status" value="1"/>
</dbReference>
<dbReference type="InterPro" id="IPR036397">
    <property type="entry name" value="RNaseH_sf"/>
</dbReference>
<protein>
    <submittedName>
        <fullName evidence="10">Gag-pol polyprotein</fullName>
    </submittedName>
</protein>
<keyword evidence="3" id="KW-0064">Aspartyl protease</keyword>
<evidence type="ECO:0000256" key="6">
    <source>
        <dbReference type="SAM" id="MobiDB-lite"/>
    </source>
</evidence>
<dbReference type="SMART" id="SM00343">
    <property type="entry name" value="ZnF_C2HC"/>
    <property type="match status" value="1"/>
</dbReference>
<dbReference type="InterPro" id="IPR013103">
    <property type="entry name" value="RVT_2"/>
</dbReference>
<dbReference type="AlphaFoldDB" id="Q7G5J7"/>
<dbReference type="PANTHER" id="PTHR42648">
    <property type="entry name" value="TRANSPOSASE, PUTATIVE-RELATED"/>
    <property type="match status" value="1"/>
</dbReference>
<dbReference type="Pfam" id="PF00098">
    <property type="entry name" value="zf-CCHC"/>
    <property type="match status" value="1"/>
</dbReference>
<dbReference type="InterPro" id="IPR039537">
    <property type="entry name" value="Retrotran_Ty1/copia-like"/>
</dbReference>
<keyword evidence="7" id="KW-0472">Membrane</keyword>
<dbReference type="GO" id="GO:0015074">
    <property type="term" value="P:DNA integration"/>
    <property type="evidence" value="ECO:0007669"/>
    <property type="project" value="InterPro"/>
</dbReference>
<dbReference type="InterPro" id="IPR054722">
    <property type="entry name" value="PolX-like_BBD"/>
</dbReference>
<dbReference type="InterPro" id="IPR043502">
    <property type="entry name" value="DNA/RNA_pol_sf"/>
</dbReference>
<evidence type="ECO:0000259" key="9">
    <source>
        <dbReference type="PROSITE" id="PS50994"/>
    </source>
</evidence>
<dbReference type="InterPro" id="IPR001584">
    <property type="entry name" value="Integrase_cat-core"/>
</dbReference>
<dbReference type="InterPro" id="IPR001878">
    <property type="entry name" value="Znf_CCHC"/>
</dbReference>
<accession>Q7G5J7</accession>
<sequence length="1109" mass="122972">MSTPGAGAAAGAAAAAAARGDGAPGAGAGDGTPGAGAANVNTKGGNSASQSSGGPFSGYILLLLLLLTLFIALLILLVASDLRSCYVPVPENSAVNPVSRKSFSVVGFAAALKPHAFDGSNYKRWKARALLWLTAMQCFYVSWGKRSEPPLSPGEEAKFEASDCLFRGALISVLADNIVDVYMHMPSGKDMWDALEAKFGFSDAGSELYVMEQFYDYKMVDDCSVVEQAHGIQMLAKELENNNCELPDKFVAGGIIAKLPPAWSDFATSLKHKRQEFSVSDLIGSLGVEEKARAKDVRGKKVEGGSSANMVQKKNPHASHNNKKVKPDVKPKAATNFKKKGKGKAKGDCFVCGKSGHWAKDCPERKNRKSANMVVSEGRGTSRYGKILPTVLSVFHSPDWWVDTGANIHVGRGSLLMGNRSLAAVHGVGTVDLKFTSGKTMQLKNVQHVPSIKKNLVSGSLLCREGFRLVFESNKCVVSKYETFVGKGYDSGGLFRFSLNDMCNNHNVVNHISENDESNVWHSRLCHVNFGCMTRLANMSLIPKFTLVKGSKCHTCVQSKQPRKPHKASEARNLAPLELVYSDLCEINGVLTKGGKKHFMTLIDDCTRFCYVYLLKTKDEALHYFKTYKAEVENQLERKIKRLRSDRGGEYFFNEFASFCKEFGIIHERTPPYSPQSNGVAERKNCTLTEMVNAMLDIAGLSKEWWVEAVLIACHVLNKMPMKHKEVTPFEEWERKKLNLSYLRTWGCLAKVNVPIAKKRKLGPNTVDCVFLSYAIHSVGYRFLIINSGVPDMHVGTIIMSRDATFFENEFPMKHTPSTSSQETVTPHEHFTPIEHNDQTPEENPEEDNIVDTRKSKRQRVAKSFGDDYIVYLVDDTPRTIEEAYSSPDADYWKEAVRSEMDSIMSNGTWEVVERPYGCKPVGCKWVFKKKLRPDGTIEKYKARLVAKGYTQKEGEDFFNTYSPVARLTTIRVLLALAASHGLLVHQMDVKTAFLNGELEEEIYMDQPDGYVLEGQEGMVCKLLKSLYGLKQAPKQWHEKFDTTLTSAGFVVNEADKCVYYRYGGGEGVILCLYVDDILIFGTSLNVIEEVKDYVTPGNSLVISELICA</sequence>
<dbReference type="EMBL" id="AC074282">
    <property type="protein sequence ID" value="AAL83348.1"/>
    <property type="molecule type" value="Genomic_DNA"/>
</dbReference>
<evidence type="ECO:0000259" key="8">
    <source>
        <dbReference type="PROSITE" id="PS50158"/>
    </source>
</evidence>
<dbReference type="Pfam" id="PF07727">
    <property type="entry name" value="RVT_2"/>
    <property type="match status" value="1"/>
</dbReference>
<dbReference type="Pfam" id="PF14223">
    <property type="entry name" value="Retrotran_gag_2"/>
    <property type="match status" value="1"/>
</dbReference>
<dbReference type="Pfam" id="PF25597">
    <property type="entry name" value="SH3_retrovirus"/>
    <property type="match status" value="1"/>
</dbReference>
<dbReference type="InterPro" id="IPR025724">
    <property type="entry name" value="GAG-pre-integrase_dom"/>
</dbReference>
<dbReference type="InterPro" id="IPR057670">
    <property type="entry name" value="SH3_retrovirus"/>
</dbReference>
<dbReference type="Pfam" id="PF00665">
    <property type="entry name" value="rve"/>
    <property type="match status" value="1"/>
</dbReference>
<evidence type="ECO:0000256" key="2">
    <source>
        <dbReference type="ARBA" id="ARBA00022723"/>
    </source>
</evidence>
<feature type="compositionally biased region" description="Acidic residues" evidence="6">
    <location>
        <begin position="840"/>
        <end position="850"/>
    </location>
</feature>
<dbReference type="InterPro" id="IPR012337">
    <property type="entry name" value="RNaseH-like_sf"/>
</dbReference>
<keyword evidence="7" id="KW-1133">Transmembrane helix</keyword>
<feature type="domain" description="CCHC-type" evidence="8">
    <location>
        <begin position="349"/>
        <end position="364"/>
    </location>
</feature>
<reference evidence="11" key="1">
    <citation type="journal article" date="2005" name="Nature">
        <title>The map-based sequence of the rice genome.</title>
        <authorList>
            <consortium name="International rice genome sequencing project (IRGSP)"/>
            <person name="Matsumoto T."/>
            <person name="Wu J."/>
            <person name="Kanamori H."/>
            <person name="Katayose Y."/>
            <person name="Fujisawa M."/>
            <person name="Namiki N."/>
            <person name="Mizuno H."/>
            <person name="Yamamoto K."/>
            <person name="Antonio B.A."/>
            <person name="Baba T."/>
            <person name="Sakata K."/>
            <person name="Nagamura Y."/>
            <person name="Aoki H."/>
            <person name="Arikawa K."/>
            <person name="Arita K."/>
            <person name="Bito T."/>
            <person name="Chiden Y."/>
            <person name="Fujitsuka N."/>
            <person name="Fukunaka R."/>
            <person name="Hamada M."/>
            <person name="Harada C."/>
            <person name="Hayashi A."/>
            <person name="Hijishita S."/>
            <person name="Honda M."/>
            <person name="Hosokawa S."/>
            <person name="Ichikawa Y."/>
            <person name="Idonuma A."/>
            <person name="Iijima M."/>
            <person name="Ikeda M."/>
            <person name="Ikeno M."/>
            <person name="Ito K."/>
            <person name="Ito S."/>
            <person name="Ito T."/>
            <person name="Ito Y."/>
            <person name="Ito Y."/>
            <person name="Iwabuchi A."/>
            <person name="Kamiya K."/>
            <person name="Karasawa W."/>
            <person name="Kurita K."/>
            <person name="Katagiri S."/>
            <person name="Kikuta A."/>
            <person name="Kobayashi H."/>
            <person name="Kobayashi N."/>
            <person name="Machita K."/>
            <person name="Maehara T."/>
            <person name="Masukawa M."/>
            <person name="Mizubayashi T."/>
            <person name="Mukai Y."/>
            <person name="Nagasaki H."/>
            <person name="Nagata Y."/>
            <person name="Naito S."/>
            <person name="Nakashima M."/>
            <person name="Nakama Y."/>
            <person name="Nakamichi Y."/>
            <person name="Nakamura M."/>
            <person name="Meguro A."/>
            <person name="Negishi M."/>
            <person name="Ohta I."/>
            <person name="Ohta T."/>
            <person name="Okamoto M."/>
            <person name="Ono N."/>
            <person name="Saji S."/>
            <person name="Sakaguchi M."/>
            <person name="Sakai K."/>
            <person name="Shibata M."/>
            <person name="Shimokawa T."/>
            <person name="Song J."/>
            <person name="Takazaki Y."/>
            <person name="Terasawa K."/>
            <person name="Tsugane M."/>
            <person name="Tsuji K."/>
            <person name="Ueda S."/>
            <person name="Waki K."/>
            <person name="Yamagata H."/>
            <person name="Yamamoto M."/>
            <person name="Yamamoto S."/>
            <person name="Yamane H."/>
            <person name="Yoshiki S."/>
            <person name="Yoshihara R."/>
            <person name="Yukawa K."/>
            <person name="Zhong H."/>
            <person name="Yano M."/>
            <person name="Yuan Q."/>
            <person name="Ouyang S."/>
            <person name="Liu J."/>
            <person name="Jones K.M."/>
            <person name="Gansberger K."/>
            <person name="Moffat K."/>
            <person name="Hill J."/>
            <person name="Bera J."/>
            <person name="Fadrosh D."/>
            <person name="Jin S."/>
            <person name="Johri S."/>
            <person name="Kim M."/>
            <person name="Overton L."/>
            <person name="Reardon M."/>
            <person name="Tsitrin T."/>
            <person name="Vuong H."/>
            <person name="Weaver B."/>
            <person name="Ciecko A."/>
            <person name="Tallon L."/>
            <person name="Jackson J."/>
            <person name="Pai G."/>
            <person name="Aken S.V."/>
            <person name="Utterback T."/>
            <person name="Reidmuller S."/>
            <person name="Feldblyum T."/>
            <person name="Hsiao J."/>
            <person name="Zismann V."/>
            <person name="Iobst S."/>
            <person name="de Vazeille A.R."/>
            <person name="Buell C.R."/>
            <person name="Ying K."/>
            <person name="Li Y."/>
            <person name="Lu T."/>
            <person name="Huang Y."/>
            <person name="Zhao Q."/>
            <person name="Feng Q."/>
            <person name="Zhang L."/>
            <person name="Zhu J."/>
            <person name="Weng Q."/>
            <person name="Mu J."/>
            <person name="Lu Y."/>
            <person name="Fan D."/>
            <person name="Liu Y."/>
            <person name="Guan J."/>
            <person name="Zhang Y."/>
            <person name="Yu S."/>
            <person name="Liu X."/>
            <person name="Zhang Y."/>
            <person name="Hong G."/>
            <person name="Han B."/>
            <person name="Choisne N."/>
            <person name="Demange N."/>
            <person name="Orjeda G."/>
            <person name="Samain S."/>
            <person name="Cattolico L."/>
            <person name="Pelletier E."/>
            <person name="Couloux A."/>
            <person name="Segurens B."/>
            <person name="Wincker P."/>
            <person name="D'Hont A."/>
            <person name="Scarpelli C."/>
            <person name="Weissenbach J."/>
            <person name="Salanoubat M."/>
            <person name="Quetier F."/>
            <person name="Yu Y."/>
            <person name="Kim H.R."/>
            <person name="Rambo T."/>
            <person name="Currie J."/>
            <person name="Collura K."/>
            <person name="Luo M."/>
            <person name="Yang T."/>
            <person name="Ammiraju J.S.S."/>
            <person name="Engler F."/>
            <person name="Soderlund C."/>
            <person name="Wing R.A."/>
            <person name="Palmer L.E."/>
            <person name="de la Bastide M."/>
            <person name="Spiegel L."/>
            <person name="Nascimento L."/>
            <person name="Zutavern T."/>
            <person name="O'Shaughnessy A."/>
            <person name="Dike S."/>
            <person name="Dedhia N."/>
            <person name="Preston R."/>
            <person name="Balija V."/>
            <person name="McCombie W.R."/>
            <person name="Chow T."/>
            <person name="Chen H."/>
            <person name="Chung M."/>
            <person name="Chen C."/>
            <person name="Shaw J."/>
            <person name="Wu H."/>
            <person name="Hsiao K."/>
            <person name="Chao Y."/>
            <person name="Chu M."/>
            <person name="Cheng C."/>
            <person name="Hour A."/>
            <person name="Lee P."/>
            <person name="Lin S."/>
            <person name="Lin Y."/>
            <person name="Liou J."/>
            <person name="Liu S."/>
            <person name="Hsing Y."/>
            <person name="Raghuvanshi S."/>
            <person name="Mohanty A."/>
            <person name="Bharti A.K."/>
            <person name="Gaur A."/>
            <person name="Gupta V."/>
            <person name="Kumar D."/>
            <person name="Ravi V."/>
            <person name="Vij S."/>
            <person name="Kapur A."/>
            <person name="Khurana P."/>
            <person name="Khurana P."/>
            <person name="Khurana J.P."/>
            <person name="Tyagi A.K."/>
            <person name="Gaikwad K."/>
            <person name="Singh A."/>
            <person name="Dalal V."/>
            <person name="Srivastava S."/>
            <person name="Dixit A."/>
            <person name="Pal A.K."/>
            <person name="Ghazi I.A."/>
            <person name="Yadav M."/>
            <person name="Pandit A."/>
            <person name="Bhargava A."/>
            <person name="Sureshbabu K."/>
            <person name="Batra K."/>
            <person name="Sharma T.R."/>
            <person name="Mohapatra T."/>
            <person name="Singh N.K."/>
            <person name="Messing J."/>
            <person name="Nelson A.B."/>
            <person name="Fuks G."/>
            <person name="Kavchok S."/>
            <person name="Keizer G."/>
            <person name="Linton E."/>
            <person name="Llaca V."/>
            <person name="Song R."/>
            <person name="Tanyolac B."/>
            <person name="Young S."/>
            <person name="Ho-Il K."/>
            <person name="Hahn J.H."/>
            <person name="Sangsakoo G."/>
            <person name="Vanavichit A."/>
            <person name="de Mattos Luiz.A.T."/>
            <person name="Zimmer P.D."/>
            <person name="Malone G."/>
            <person name="Dellagostin O."/>
            <person name="de Oliveira A.C."/>
            <person name="Bevan M."/>
            <person name="Bancroft I."/>
            <person name="Minx P."/>
            <person name="Cordum H."/>
            <person name="Wilson R."/>
            <person name="Cheng Z."/>
            <person name="Jin W."/>
            <person name="Jiang J."/>
            <person name="Leong S.A."/>
            <person name="Iwama H."/>
            <person name="Gojobori T."/>
            <person name="Itoh T."/>
            <person name="Niimura Y."/>
            <person name="Fujii Y."/>
            <person name="Habara T."/>
            <person name="Sakai H."/>
            <person name="Sato Y."/>
            <person name="Wilson G."/>
            <person name="Kumar K."/>
            <person name="McCouch S."/>
            <person name="Juretic N."/>
            <person name="Hoen D."/>
            <person name="Wright S."/>
            <person name="Bruskiewich R."/>
            <person name="Bureau T."/>
            <person name="Miyao A."/>
            <person name="Hirochika H."/>
            <person name="Nishikawa T."/>
            <person name="Kadowaki K."/>
            <person name="Sugiura M."/>
            <person name="Burr B."/>
            <person name="Sasaki T."/>
        </authorList>
    </citation>
    <scope>NUCLEOTIDE SEQUENCE [LARGE SCALE GENOMIC DNA]</scope>
    <source>
        <strain evidence="11">cv. Nipponbare</strain>
    </source>
</reference>
<dbReference type="PROSITE" id="PS50158">
    <property type="entry name" value="ZF_CCHC"/>
    <property type="match status" value="1"/>
</dbReference>
<evidence type="ECO:0000256" key="7">
    <source>
        <dbReference type="SAM" id="Phobius"/>
    </source>
</evidence>
<keyword evidence="1" id="KW-0645">Protease</keyword>
<keyword evidence="2" id="KW-0479">Metal-binding</keyword>
<dbReference type="InterPro" id="IPR036875">
    <property type="entry name" value="Znf_CCHC_sf"/>
</dbReference>
<name>Q7G5J7_ORYSJ</name>
<feature type="domain" description="Integrase catalytic" evidence="9">
    <location>
        <begin position="572"/>
        <end position="737"/>
    </location>
</feature>
<dbReference type="Gene3D" id="3.30.420.10">
    <property type="entry name" value="Ribonuclease H-like superfamily/Ribonuclease H"/>
    <property type="match status" value="1"/>
</dbReference>
<dbReference type="PANTHER" id="PTHR42648:SF20">
    <property type="entry name" value="RNA-DIRECTED DNA POLYMERASE"/>
    <property type="match status" value="1"/>
</dbReference>
<reference evidence="11" key="2">
    <citation type="journal article" date="2008" name="Nucleic Acids Res.">
        <title>The rice annotation project database (RAP-DB): 2008 update.</title>
        <authorList>
            <consortium name="The rice annotation project (RAP)"/>
        </authorList>
    </citation>
    <scope>GENOME REANNOTATION</scope>
    <source>
        <strain evidence="11">cv. Nipponbare</strain>
    </source>
</reference>